<sequence length="182" mass="20447">MSETSERYRALAAEFTRRVEAVPADAWAAQSPCEGWTARDVLRHVVDLHRDIPSWAGLTITLDKHVDDDPVGAWAEARDVLQALLDDPQRARQEYDGMFGRTTAEATIDRFLCFDLLVHGWDIARATGQDERLPADEVTRVFIDVRTLGDNIRHKGVCGPEVRVADNAPEQDRLLAFLGRNP</sequence>
<name>A0A1H3AE68_9PSEU</name>
<dbReference type="InterPro" id="IPR024344">
    <property type="entry name" value="MDMPI_metal-binding"/>
</dbReference>
<keyword evidence="3" id="KW-1185">Reference proteome</keyword>
<evidence type="ECO:0000259" key="1">
    <source>
        <dbReference type="Pfam" id="PF11716"/>
    </source>
</evidence>
<feature type="domain" description="Mycothiol-dependent maleylpyruvate isomerase metal-binding" evidence="1">
    <location>
        <begin position="9"/>
        <end position="124"/>
    </location>
</feature>
<evidence type="ECO:0000313" key="2">
    <source>
        <dbReference type="EMBL" id="SDX27139.1"/>
    </source>
</evidence>
<dbReference type="Pfam" id="PF11716">
    <property type="entry name" value="MDMPI_N"/>
    <property type="match status" value="1"/>
</dbReference>
<reference evidence="3" key="1">
    <citation type="submission" date="2016-10" db="EMBL/GenBank/DDBJ databases">
        <authorList>
            <person name="Varghese N."/>
            <person name="Submissions S."/>
        </authorList>
    </citation>
    <scope>NUCLEOTIDE SEQUENCE [LARGE SCALE GENOMIC DNA]</scope>
    <source>
        <strain evidence="3">CGMCC 4.3530</strain>
    </source>
</reference>
<dbReference type="Gene3D" id="1.20.120.450">
    <property type="entry name" value="dinb family like domain"/>
    <property type="match status" value="1"/>
</dbReference>
<dbReference type="OrthoDB" id="5185819at2"/>
<dbReference type="NCBIfam" id="TIGR03086">
    <property type="entry name" value="TIGR03086 family metal-binding protein"/>
    <property type="match status" value="1"/>
</dbReference>
<gene>
    <name evidence="2" type="ORF">SAMN05216215_100972</name>
</gene>
<dbReference type="STRING" id="418495.SAMN05216215_100972"/>
<dbReference type="EMBL" id="FNOK01000009">
    <property type="protein sequence ID" value="SDX27139.1"/>
    <property type="molecule type" value="Genomic_DNA"/>
</dbReference>
<dbReference type="AlphaFoldDB" id="A0A1H3AE68"/>
<protein>
    <submittedName>
        <fullName evidence="2">TIGR03086 family protein</fullName>
    </submittedName>
</protein>
<accession>A0A1H3AE68</accession>
<dbReference type="InterPro" id="IPR017520">
    <property type="entry name" value="CHP03086"/>
</dbReference>
<dbReference type="GO" id="GO:0046872">
    <property type="term" value="F:metal ion binding"/>
    <property type="evidence" value="ECO:0007669"/>
    <property type="project" value="InterPro"/>
</dbReference>
<organism evidence="2 3">
    <name type="scientific">Saccharopolyspora shandongensis</name>
    <dbReference type="NCBI Taxonomy" id="418495"/>
    <lineage>
        <taxon>Bacteria</taxon>
        <taxon>Bacillati</taxon>
        <taxon>Actinomycetota</taxon>
        <taxon>Actinomycetes</taxon>
        <taxon>Pseudonocardiales</taxon>
        <taxon>Pseudonocardiaceae</taxon>
        <taxon>Saccharopolyspora</taxon>
    </lineage>
</organism>
<dbReference type="InterPro" id="IPR017517">
    <property type="entry name" value="Maleyloyr_isom"/>
</dbReference>
<dbReference type="Proteomes" id="UP000199529">
    <property type="component" value="Unassembled WGS sequence"/>
</dbReference>
<dbReference type="InterPro" id="IPR034660">
    <property type="entry name" value="DinB/YfiT-like"/>
</dbReference>
<dbReference type="RefSeq" id="WP_093264982.1">
    <property type="nucleotide sequence ID" value="NZ_FNOK01000009.1"/>
</dbReference>
<evidence type="ECO:0000313" key="3">
    <source>
        <dbReference type="Proteomes" id="UP000199529"/>
    </source>
</evidence>
<proteinExistence type="predicted"/>
<dbReference type="SUPFAM" id="SSF109854">
    <property type="entry name" value="DinB/YfiT-like putative metalloenzymes"/>
    <property type="match status" value="1"/>
</dbReference>
<dbReference type="NCBIfam" id="TIGR03083">
    <property type="entry name" value="maleylpyruvate isomerase family mycothiol-dependent enzyme"/>
    <property type="match status" value="1"/>
</dbReference>